<dbReference type="EMBL" id="RBCJ01000001">
    <property type="protein sequence ID" value="RKN82748.1"/>
    <property type="molecule type" value="Genomic_DNA"/>
</dbReference>
<dbReference type="AlphaFoldDB" id="A0A3B0CDJ2"/>
<name>A0A3B0CDJ2_9FLAO</name>
<dbReference type="InterPro" id="IPR029044">
    <property type="entry name" value="Nucleotide-diphossugar_trans"/>
</dbReference>
<organism evidence="1 2">
    <name type="scientific">Ulvibacterium marinum</name>
    <dbReference type="NCBI Taxonomy" id="2419782"/>
    <lineage>
        <taxon>Bacteria</taxon>
        <taxon>Pseudomonadati</taxon>
        <taxon>Bacteroidota</taxon>
        <taxon>Flavobacteriia</taxon>
        <taxon>Flavobacteriales</taxon>
        <taxon>Flavobacteriaceae</taxon>
        <taxon>Ulvibacterium</taxon>
    </lineage>
</organism>
<dbReference type="Gene3D" id="3.90.550.10">
    <property type="entry name" value="Spore Coat Polysaccharide Biosynthesis Protein SpsA, Chain A"/>
    <property type="match status" value="1"/>
</dbReference>
<comment type="caution">
    <text evidence="1">The sequence shown here is derived from an EMBL/GenBank/DDBJ whole genome shotgun (WGS) entry which is preliminary data.</text>
</comment>
<gene>
    <name evidence="1" type="ORF">D7Z94_02600</name>
</gene>
<sequence length="227" mass="25927">MVRDTHQKTAILLFANSGREELKHKPIENGANLFDELTKHTLGEVEKTGLPFFHLTEKQQKGNSFGERFTNAIQIIFDKGYDSIITLGNDTPHLRVNHILEAHALLKSKKLVLGPSVDGGFYLMGIHRSQFHTVSFANLPWQTSELFKAVMDLVDVGEEELTRLRPLIDLDQFHDVRNLLSRFRTFPKAILRLLVQILSRKVQKYGFVPTFIDSHFLHIPFNKGSPA</sequence>
<evidence type="ECO:0000313" key="1">
    <source>
        <dbReference type="EMBL" id="RKN82748.1"/>
    </source>
</evidence>
<dbReference type="OrthoDB" id="9798250at2"/>
<dbReference type="Pfam" id="PF09837">
    <property type="entry name" value="DUF2064"/>
    <property type="match status" value="1"/>
</dbReference>
<evidence type="ECO:0000313" key="2">
    <source>
        <dbReference type="Proteomes" id="UP000276603"/>
    </source>
</evidence>
<proteinExistence type="predicted"/>
<protein>
    <submittedName>
        <fullName evidence="1">DUF2064 domain-containing protein</fullName>
    </submittedName>
</protein>
<dbReference type="PANTHER" id="PTHR36529">
    <property type="entry name" value="SLL1095 PROTEIN"/>
    <property type="match status" value="1"/>
</dbReference>
<dbReference type="InterPro" id="IPR018641">
    <property type="entry name" value="Trfase_1_rSAM/seldom-assoc"/>
</dbReference>
<dbReference type="SUPFAM" id="SSF53448">
    <property type="entry name" value="Nucleotide-diphospho-sugar transferases"/>
    <property type="match status" value="1"/>
</dbReference>
<keyword evidence="2" id="KW-1185">Reference proteome</keyword>
<reference evidence="1 2" key="1">
    <citation type="submission" date="2018-10" db="EMBL/GenBank/DDBJ databases">
        <title>Ulvibacterium marinum gen. nov., sp. nov., a novel marine bacterium of the family Flavobacteriaceae, isolated from a culture of the green alga Ulva prolifera.</title>
        <authorList>
            <person name="Zhang Z."/>
        </authorList>
    </citation>
    <scope>NUCLEOTIDE SEQUENCE [LARGE SCALE GENOMIC DNA]</scope>
    <source>
        <strain evidence="1 2">CCMM003</strain>
    </source>
</reference>
<dbReference type="PANTHER" id="PTHR36529:SF1">
    <property type="entry name" value="GLYCOSYLTRANSFERASE"/>
    <property type="match status" value="1"/>
</dbReference>
<dbReference type="Proteomes" id="UP000276603">
    <property type="component" value="Unassembled WGS sequence"/>
</dbReference>
<dbReference type="RefSeq" id="WP_120709939.1">
    <property type="nucleotide sequence ID" value="NZ_RBCJ01000001.1"/>
</dbReference>
<accession>A0A3B0CDJ2</accession>